<dbReference type="InterPro" id="IPR002083">
    <property type="entry name" value="MATH/TRAF_dom"/>
</dbReference>
<evidence type="ECO:0000259" key="1">
    <source>
        <dbReference type="PROSITE" id="PS50144"/>
    </source>
</evidence>
<name>A0A8X7QZI7_BRACI</name>
<sequence length="77" mass="8835">MVDYIPDSQFYKVEAIVRKTTFWQFYARESGDSYGKAELISLEELKDESKGYLVKDTIVLEAVMLCVSETKLVDSTI</sequence>
<organism evidence="2 3">
    <name type="scientific">Brassica carinata</name>
    <name type="common">Ethiopian mustard</name>
    <name type="synonym">Abyssinian cabbage</name>
    <dbReference type="NCBI Taxonomy" id="52824"/>
    <lineage>
        <taxon>Eukaryota</taxon>
        <taxon>Viridiplantae</taxon>
        <taxon>Streptophyta</taxon>
        <taxon>Embryophyta</taxon>
        <taxon>Tracheophyta</taxon>
        <taxon>Spermatophyta</taxon>
        <taxon>Magnoliopsida</taxon>
        <taxon>eudicotyledons</taxon>
        <taxon>Gunneridae</taxon>
        <taxon>Pentapetalae</taxon>
        <taxon>rosids</taxon>
        <taxon>malvids</taxon>
        <taxon>Brassicales</taxon>
        <taxon>Brassicaceae</taxon>
        <taxon>Brassiceae</taxon>
        <taxon>Brassica</taxon>
    </lineage>
</organism>
<dbReference type="InterPro" id="IPR008974">
    <property type="entry name" value="TRAF-like"/>
</dbReference>
<reference evidence="2 3" key="1">
    <citation type="submission" date="2020-02" db="EMBL/GenBank/DDBJ databases">
        <authorList>
            <person name="Ma Q."/>
            <person name="Huang Y."/>
            <person name="Song X."/>
            <person name="Pei D."/>
        </authorList>
    </citation>
    <scope>NUCLEOTIDE SEQUENCE [LARGE SCALE GENOMIC DNA]</scope>
    <source>
        <strain evidence="2">Sxm20200214</strain>
        <tissue evidence="2">Leaf</tissue>
    </source>
</reference>
<comment type="caution">
    <text evidence="2">The sequence shown here is derived from an EMBL/GenBank/DDBJ whole genome shotgun (WGS) entry which is preliminary data.</text>
</comment>
<proteinExistence type="predicted"/>
<feature type="domain" description="MATH" evidence="1">
    <location>
        <begin position="1"/>
        <end position="64"/>
    </location>
</feature>
<dbReference type="EMBL" id="JAAMPC010000012">
    <property type="protein sequence ID" value="KAG2278981.1"/>
    <property type="molecule type" value="Genomic_DNA"/>
</dbReference>
<evidence type="ECO:0000313" key="3">
    <source>
        <dbReference type="Proteomes" id="UP000886595"/>
    </source>
</evidence>
<dbReference type="Proteomes" id="UP000886595">
    <property type="component" value="Unassembled WGS sequence"/>
</dbReference>
<dbReference type="Gene3D" id="2.60.210.10">
    <property type="entry name" value="Apoptosis, Tumor Necrosis Factor Receptor Associated Protein 2, Chain A"/>
    <property type="match status" value="1"/>
</dbReference>
<dbReference type="AlphaFoldDB" id="A0A8X7QZI7"/>
<dbReference type="OrthoDB" id="1751883at2759"/>
<dbReference type="PROSITE" id="PS50144">
    <property type="entry name" value="MATH"/>
    <property type="match status" value="1"/>
</dbReference>
<keyword evidence="3" id="KW-1185">Reference proteome</keyword>
<dbReference type="SUPFAM" id="SSF49599">
    <property type="entry name" value="TRAF domain-like"/>
    <property type="match status" value="1"/>
</dbReference>
<evidence type="ECO:0000313" key="2">
    <source>
        <dbReference type="EMBL" id="KAG2278981.1"/>
    </source>
</evidence>
<gene>
    <name evidence="2" type="ORF">Bca52824_061536</name>
</gene>
<accession>A0A8X7QZI7</accession>
<protein>
    <recommendedName>
        <fullName evidence="1">MATH domain-containing protein</fullName>
    </recommendedName>
</protein>